<reference evidence="3" key="1">
    <citation type="journal article" date="2019" name="Int. J. Syst. Evol. Microbiol.">
        <title>The Global Catalogue of Microorganisms (GCM) 10K type strain sequencing project: providing services to taxonomists for standard genome sequencing and annotation.</title>
        <authorList>
            <consortium name="The Broad Institute Genomics Platform"/>
            <consortium name="The Broad Institute Genome Sequencing Center for Infectious Disease"/>
            <person name="Wu L."/>
            <person name="Ma J."/>
        </authorList>
    </citation>
    <scope>NUCLEOTIDE SEQUENCE [LARGE SCALE GENOMIC DNA]</scope>
    <source>
        <strain evidence="3">KCTC 32239</strain>
    </source>
</reference>
<keyword evidence="1 2" id="KW-0489">Methyltransferase</keyword>
<proteinExistence type="inferred from homology"/>
<dbReference type="PANTHER" id="PTHR37426:SF1">
    <property type="entry name" value="RIBOSOMAL RNA LARGE SUBUNIT METHYLTRANSFERASE J"/>
    <property type="match status" value="1"/>
</dbReference>
<evidence type="ECO:0000256" key="1">
    <source>
        <dbReference type="HAMAP-Rule" id="MF_00934"/>
    </source>
</evidence>
<feature type="binding site" evidence="1">
    <location>
        <position position="19"/>
    </location>
    <ligand>
        <name>S-adenosyl-L-methionine</name>
        <dbReference type="ChEBI" id="CHEBI:59789"/>
    </ligand>
</feature>
<keyword evidence="3" id="KW-1185">Reference proteome</keyword>
<keyword evidence="1" id="KW-0698">rRNA processing</keyword>
<dbReference type="EC" id="2.1.1.266" evidence="1"/>
<dbReference type="Gene3D" id="3.40.50.150">
    <property type="entry name" value="Vaccinia Virus protein VP39"/>
    <property type="match status" value="1"/>
</dbReference>
<dbReference type="RefSeq" id="WP_189420963.1">
    <property type="nucleotide sequence ID" value="NZ_BMYZ01000004.1"/>
</dbReference>
<dbReference type="Proteomes" id="UP000619761">
    <property type="component" value="Unassembled WGS sequence"/>
</dbReference>
<comment type="catalytic activity">
    <reaction evidence="1">
        <text>adenosine(2030) in 23S rRNA + S-adenosyl-L-methionine = N(6)-methyladenosine(2030) in 23S rRNA + S-adenosyl-L-homocysteine + H(+)</text>
        <dbReference type="Rhea" id="RHEA:43736"/>
        <dbReference type="Rhea" id="RHEA-COMP:10668"/>
        <dbReference type="Rhea" id="RHEA-COMP:10669"/>
        <dbReference type="ChEBI" id="CHEBI:15378"/>
        <dbReference type="ChEBI" id="CHEBI:57856"/>
        <dbReference type="ChEBI" id="CHEBI:59789"/>
        <dbReference type="ChEBI" id="CHEBI:74411"/>
        <dbReference type="ChEBI" id="CHEBI:74449"/>
        <dbReference type="EC" id="2.1.1.266"/>
    </reaction>
</comment>
<organism evidence="2 3">
    <name type="scientific">Cellvibrio zantedeschiae</name>
    <dbReference type="NCBI Taxonomy" id="1237077"/>
    <lineage>
        <taxon>Bacteria</taxon>
        <taxon>Pseudomonadati</taxon>
        <taxon>Pseudomonadota</taxon>
        <taxon>Gammaproteobacteria</taxon>
        <taxon>Cellvibrionales</taxon>
        <taxon>Cellvibrionaceae</taxon>
        <taxon>Cellvibrio</taxon>
    </lineage>
</organism>
<name>A0ABQ3BAX0_9GAMM</name>
<dbReference type="InterPro" id="IPR007473">
    <property type="entry name" value="RlmJ"/>
</dbReference>
<dbReference type="HAMAP" id="MF_00934">
    <property type="entry name" value="23SrRNA_methyltr_J"/>
    <property type="match status" value="1"/>
</dbReference>
<feature type="binding site" evidence="1">
    <location>
        <begin position="143"/>
        <end position="144"/>
    </location>
    <ligand>
        <name>S-adenosyl-L-methionine</name>
        <dbReference type="ChEBI" id="CHEBI:59789"/>
    </ligand>
</feature>
<dbReference type="SUPFAM" id="SSF53335">
    <property type="entry name" value="S-adenosyl-L-methionine-dependent methyltransferases"/>
    <property type="match status" value="1"/>
</dbReference>
<feature type="site" description="Interaction with substrate rRNA" evidence="1">
    <location>
        <position position="4"/>
    </location>
</feature>
<dbReference type="EMBL" id="BMYZ01000004">
    <property type="protein sequence ID" value="GGY86620.1"/>
    <property type="molecule type" value="Genomic_DNA"/>
</dbReference>
<sequence length="280" mass="31906">MLSYRHAFHAGNFADVLKHSLLLHTLNYMVQKEKPLRIIDTHAGAGAYKFSGNQPIKNREFDSGIGKLWMRDDLPPALKDYVTFIKAFNQGDQLEYYPGSPLFMQSALRPKDNLFLHELHSTDWRLLTEAIGGDKQVKIIDDDGLAGMQGLLPPPDRRGLIFIDPSYELKNEYYDVIKQVINAHKRFSTGTFVIWYPVVLRQRIDDMQKALVKSGIKNIQLFELGIAPDSPEYGMNSSGLFVINPPWTLWKAMEEALPYLADTLGENGEGFYRLEQLVAE</sequence>
<comment type="caution">
    <text evidence="2">The sequence shown here is derived from an EMBL/GenBank/DDBJ whole genome shotgun (WGS) entry which is preliminary data.</text>
</comment>
<evidence type="ECO:0000313" key="3">
    <source>
        <dbReference type="Proteomes" id="UP000619761"/>
    </source>
</evidence>
<protein>
    <recommendedName>
        <fullName evidence="1">Ribosomal RNA large subunit methyltransferase J</fullName>
        <ecNumber evidence="1">2.1.1.266</ecNumber>
    </recommendedName>
    <alternativeName>
        <fullName evidence="1">23S rRNA (adenine(2030)-N6)-methyltransferase</fullName>
    </alternativeName>
    <alternativeName>
        <fullName evidence="1">23S rRNA m6A2030 methyltransferase</fullName>
    </alternativeName>
</protein>
<accession>A0ABQ3BAX0</accession>
<dbReference type="PANTHER" id="PTHR37426">
    <property type="entry name" value="RIBOSOMAL RNA LARGE SUBUNIT METHYLTRANSFERASE J"/>
    <property type="match status" value="1"/>
</dbReference>
<comment type="function">
    <text evidence="1">Specifically methylates the adenine in position 2030 of 23S rRNA.</text>
</comment>
<feature type="binding site" evidence="1">
    <location>
        <position position="164"/>
    </location>
    <ligand>
        <name>S-adenosyl-L-methionine</name>
        <dbReference type="ChEBI" id="CHEBI:59789"/>
    </ligand>
</feature>
<keyword evidence="1" id="KW-0949">S-adenosyl-L-methionine</keyword>
<keyword evidence="1" id="KW-0694">RNA-binding</keyword>
<feature type="active site" description="Proton acceptor" evidence="1">
    <location>
        <position position="164"/>
    </location>
</feature>
<feature type="binding site" evidence="1">
    <location>
        <position position="118"/>
    </location>
    <ligand>
        <name>S-adenosyl-L-methionine</name>
        <dbReference type="ChEBI" id="CHEBI:59789"/>
    </ligand>
</feature>
<evidence type="ECO:0000313" key="2">
    <source>
        <dbReference type="EMBL" id="GGY86620.1"/>
    </source>
</evidence>
<comment type="subunit">
    <text evidence="1">Monomer.</text>
</comment>
<dbReference type="GO" id="GO:0032259">
    <property type="term" value="P:methylation"/>
    <property type="evidence" value="ECO:0007669"/>
    <property type="project" value="UniProtKB-KW"/>
</dbReference>
<dbReference type="GO" id="GO:0008168">
    <property type="term" value="F:methyltransferase activity"/>
    <property type="evidence" value="ECO:0007669"/>
    <property type="project" value="UniProtKB-KW"/>
</dbReference>
<dbReference type="InterPro" id="IPR029063">
    <property type="entry name" value="SAM-dependent_MTases_sf"/>
</dbReference>
<feature type="binding site" evidence="1">
    <location>
        <position position="100"/>
    </location>
    <ligand>
        <name>S-adenosyl-L-methionine</name>
        <dbReference type="ChEBI" id="CHEBI:59789"/>
    </ligand>
</feature>
<gene>
    <name evidence="2" type="primary">yhiR</name>
    <name evidence="1" type="synonym">rlmJ</name>
    <name evidence="2" type="ORF">GCM10011613_34720</name>
</gene>
<dbReference type="Pfam" id="PF04378">
    <property type="entry name" value="RsmJ"/>
    <property type="match status" value="1"/>
</dbReference>
<keyword evidence="1" id="KW-0808">Transferase</keyword>
<comment type="similarity">
    <text evidence="1">Belongs to the RlmJ family.</text>
</comment>
<feature type="binding site" evidence="1">
    <location>
        <position position="42"/>
    </location>
    <ligand>
        <name>S-adenosyl-L-methionine</name>
        <dbReference type="ChEBI" id="CHEBI:59789"/>
    </ligand>
</feature>